<reference evidence="1 2" key="1">
    <citation type="submission" date="2018-08" db="EMBL/GenBank/DDBJ databases">
        <title>Lysobacter weifangensis sp. nov., a new member of the family 'Xanthomonadaceae', isolated from soil in a farmland.</title>
        <authorList>
            <person name="Zhao H."/>
        </authorList>
    </citation>
    <scope>NUCLEOTIDE SEQUENCE [LARGE SCALE GENOMIC DNA]</scope>
    <source>
        <strain evidence="1 2">WF-2</strain>
    </source>
</reference>
<dbReference type="AlphaFoldDB" id="A0A372DGS0"/>
<dbReference type="EMBL" id="QVPD01000021">
    <property type="protein sequence ID" value="RFP58036.1"/>
    <property type="molecule type" value="Genomic_DNA"/>
</dbReference>
<comment type="caution">
    <text evidence="1">The sequence shown here is derived from an EMBL/GenBank/DDBJ whole genome shotgun (WGS) entry which is preliminary data.</text>
</comment>
<evidence type="ECO:0000313" key="2">
    <source>
        <dbReference type="Proteomes" id="UP000262917"/>
    </source>
</evidence>
<dbReference type="InterPro" id="IPR012441">
    <property type="entry name" value="DUF1643"/>
</dbReference>
<sequence length="155" mass="17325">MKKSAVVSKCQSYRYELRRVWDETKPLVLFIGLNPSTADAEIEDNTSRVCINYAKRWGYGGLLLGNLFAFRSTDQAGLFRATDPVGPKNDAALAKLQQEAALVVCAWSGSGSYRQRDQAVLKELRDPHCLVKLKSGHPGHPLYKSAALQPIRYER</sequence>
<gene>
    <name evidence="1" type="ORF">D0Y53_12425</name>
</gene>
<evidence type="ECO:0000313" key="1">
    <source>
        <dbReference type="EMBL" id="RFP58036.1"/>
    </source>
</evidence>
<dbReference type="OrthoDB" id="9807577at2"/>
<protein>
    <submittedName>
        <fullName evidence="1">DUF1643 domain-containing protein</fullName>
    </submittedName>
</protein>
<accession>A0A372DGS0</accession>
<dbReference type="Proteomes" id="UP000262917">
    <property type="component" value="Unassembled WGS sequence"/>
</dbReference>
<dbReference type="RefSeq" id="WP_117203644.1">
    <property type="nucleotide sequence ID" value="NZ_JBHTBK010000010.1"/>
</dbReference>
<proteinExistence type="predicted"/>
<name>A0A372DGS0_9GAMM</name>
<organism evidence="1 2">
    <name type="scientific">Cognatiluteimonas weifangensis</name>
    <dbReference type="NCBI Taxonomy" id="2303539"/>
    <lineage>
        <taxon>Bacteria</taxon>
        <taxon>Pseudomonadati</taxon>
        <taxon>Pseudomonadota</taxon>
        <taxon>Gammaproteobacteria</taxon>
        <taxon>Lysobacterales</taxon>
        <taxon>Lysobacteraceae</taxon>
        <taxon>Cognatiluteimonas</taxon>
    </lineage>
</organism>
<keyword evidence="2" id="KW-1185">Reference proteome</keyword>
<dbReference type="Pfam" id="PF07799">
    <property type="entry name" value="DUF1643"/>
    <property type="match status" value="1"/>
</dbReference>